<evidence type="ECO:0000313" key="4">
    <source>
        <dbReference type="Proteomes" id="UP001289374"/>
    </source>
</evidence>
<sequence>MAPLSSSVSANPFFTCIATPRSAKKKIPRKVSPSFASLSPSSSSSAAFHESSSSATGTGSLSVSAKGSIPKGPFVEPLKSPESPYDYALANTKGNAVVKFVQSTESTIEKTAYQAFLFEEASRLAKCSNLDSLILNVIFDFRFLALLAVGGSLAGSLLCFLNGCVYIFDAYKVYWISCVKGVHSGQMVLRLVEAIDVYLVGTVMLIFGMGLYGLFISNVPPDIPPAIDRALKGSSLFGMFALKERPKWMKISSIDELKTKVGHVIVMILLVKMFERSKMATITTGMELLSYSVCVFLSSASLYILHNLHKSEGDEH</sequence>
<dbReference type="PANTHER" id="PTHR31721:SF1">
    <property type="entry name" value="OS07G0656700 PROTEIN"/>
    <property type="match status" value="1"/>
</dbReference>
<reference evidence="3" key="2">
    <citation type="journal article" date="2024" name="Plant">
        <title>Genomic evolution and insights into agronomic trait innovations of Sesamum species.</title>
        <authorList>
            <person name="Miao H."/>
            <person name="Wang L."/>
            <person name="Qu L."/>
            <person name="Liu H."/>
            <person name="Sun Y."/>
            <person name="Le M."/>
            <person name="Wang Q."/>
            <person name="Wei S."/>
            <person name="Zheng Y."/>
            <person name="Lin W."/>
            <person name="Duan Y."/>
            <person name="Cao H."/>
            <person name="Xiong S."/>
            <person name="Wang X."/>
            <person name="Wei L."/>
            <person name="Li C."/>
            <person name="Ma Q."/>
            <person name="Ju M."/>
            <person name="Zhao R."/>
            <person name="Li G."/>
            <person name="Mu C."/>
            <person name="Tian Q."/>
            <person name="Mei H."/>
            <person name="Zhang T."/>
            <person name="Gao T."/>
            <person name="Zhang H."/>
        </authorList>
    </citation>
    <scope>NUCLEOTIDE SEQUENCE</scope>
    <source>
        <strain evidence="3">K16</strain>
    </source>
</reference>
<name>A0AAE1W0X1_9LAMI</name>
<evidence type="ECO:0008006" key="5">
    <source>
        <dbReference type="Google" id="ProtNLM"/>
    </source>
</evidence>
<keyword evidence="2" id="KW-0812">Transmembrane</keyword>
<accession>A0AAE1W0X1</accession>
<dbReference type="EMBL" id="JACGWL010000535">
    <property type="protein sequence ID" value="KAK4383664.1"/>
    <property type="molecule type" value="Genomic_DNA"/>
</dbReference>
<reference evidence="3" key="1">
    <citation type="submission" date="2020-06" db="EMBL/GenBank/DDBJ databases">
        <authorList>
            <person name="Li T."/>
            <person name="Hu X."/>
            <person name="Zhang T."/>
            <person name="Song X."/>
            <person name="Zhang H."/>
            <person name="Dai N."/>
            <person name="Sheng W."/>
            <person name="Hou X."/>
            <person name="Wei L."/>
        </authorList>
    </citation>
    <scope>NUCLEOTIDE SEQUENCE</scope>
    <source>
        <strain evidence="3">K16</strain>
        <tissue evidence="3">Leaf</tissue>
    </source>
</reference>
<proteinExistence type="predicted"/>
<keyword evidence="4" id="KW-1185">Reference proteome</keyword>
<gene>
    <name evidence="3" type="ORF">Sango_2722600</name>
</gene>
<dbReference type="PANTHER" id="PTHR31721">
    <property type="entry name" value="OS06G0710300 PROTEIN"/>
    <property type="match status" value="1"/>
</dbReference>
<feature type="transmembrane region" description="Helical" evidence="2">
    <location>
        <begin position="188"/>
        <end position="215"/>
    </location>
</feature>
<dbReference type="InterPro" id="IPR005134">
    <property type="entry name" value="UPF0114"/>
</dbReference>
<feature type="region of interest" description="Disordered" evidence="1">
    <location>
        <begin position="23"/>
        <end position="61"/>
    </location>
</feature>
<feature type="transmembrane region" description="Helical" evidence="2">
    <location>
        <begin position="143"/>
        <end position="168"/>
    </location>
</feature>
<keyword evidence="2" id="KW-0472">Membrane</keyword>
<feature type="transmembrane region" description="Helical" evidence="2">
    <location>
        <begin position="286"/>
        <end position="306"/>
    </location>
</feature>
<dbReference type="Pfam" id="PF03350">
    <property type="entry name" value="UPF0114"/>
    <property type="match status" value="1"/>
</dbReference>
<keyword evidence="2" id="KW-1133">Transmembrane helix</keyword>
<comment type="caution">
    <text evidence="3">The sequence shown here is derived from an EMBL/GenBank/DDBJ whole genome shotgun (WGS) entry which is preliminary data.</text>
</comment>
<dbReference type="Proteomes" id="UP001289374">
    <property type="component" value="Unassembled WGS sequence"/>
</dbReference>
<evidence type="ECO:0000256" key="2">
    <source>
        <dbReference type="SAM" id="Phobius"/>
    </source>
</evidence>
<dbReference type="AlphaFoldDB" id="A0AAE1W0X1"/>
<feature type="compositionally biased region" description="Low complexity" evidence="1">
    <location>
        <begin position="32"/>
        <end position="61"/>
    </location>
</feature>
<organism evidence="3 4">
    <name type="scientific">Sesamum angolense</name>
    <dbReference type="NCBI Taxonomy" id="2727404"/>
    <lineage>
        <taxon>Eukaryota</taxon>
        <taxon>Viridiplantae</taxon>
        <taxon>Streptophyta</taxon>
        <taxon>Embryophyta</taxon>
        <taxon>Tracheophyta</taxon>
        <taxon>Spermatophyta</taxon>
        <taxon>Magnoliopsida</taxon>
        <taxon>eudicotyledons</taxon>
        <taxon>Gunneridae</taxon>
        <taxon>Pentapetalae</taxon>
        <taxon>asterids</taxon>
        <taxon>lamiids</taxon>
        <taxon>Lamiales</taxon>
        <taxon>Pedaliaceae</taxon>
        <taxon>Sesamum</taxon>
    </lineage>
</organism>
<protein>
    <recommendedName>
        <fullName evidence="5">Structural constituent of ribosome</fullName>
    </recommendedName>
</protein>
<evidence type="ECO:0000313" key="3">
    <source>
        <dbReference type="EMBL" id="KAK4383664.1"/>
    </source>
</evidence>
<evidence type="ECO:0000256" key="1">
    <source>
        <dbReference type="SAM" id="MobiDB-lite"/>
    </source>
</evidence>